<dbReference type="EMBL" id="SKFG01000005">
    <property type="protein sequence ID" value="TCZ78441.1"/>
    <property type="molecule type" value="Genomic_DNA"/>
</dbReference>
<gene>
    <name evidence="1" type="ORF">E0485_08035</name>
</gene>
<dbReference type="Proteomes" id="UP000295418">
    <property type="component" value="Unassembled WGS sequence"/>
</dbReference>
<evidence type="ECO:0000313" key="2">
    <source>
        <dbReference type="Proteomes" id="UP000295418"/>
    </source>
</evidence>
<name>A0A4R4EJA4_9BACL</name>
<protein>
    <submittedName>
        <fullName evidence="1">Uncharacterized protein</fullName>
    </submittedName>
</protein>
<dbReference type="RefSeq" id="WP_165921118.1">
    <property type="nucleotide sequence ID" value="NZ_SKFG01000005.1"/>
</dbReference>
<keyword evidence="2" id="KW-1185">Reference proteome</keyword>
<accession>A0A4R4EJA4</accession>
<evidence type="ECO:0000313" key="1">
    <source>
        <dbReference type="EMBL" id="TCZ78441.1"/>
    </source>
</evidence>
<dbReference type="AlphaFoldDB" id="A0A4R4EJA4"/>
<comment type="caution">
    <text evidence="1">The sequence shown here is derived from an EMBL/GenBank/DDBJ whole genome shotgun (WGS) entry which is preliminary data.</text>
</comment>
<proteinExistence type="predicted"/>
<sequence length="71" mass="7630">MLIASMVAAAGRIVLPIAVVSEFPDQVRPFRGRNSATKANTIVSPERSVPPLPSLLLIMCAIRNEIARFVG</sequence>
<organism evidence="1 2">
    <name type="scientific">Paenibacillus albiflavus</name>
    <dbReference type="NCBI Taxonomy" id="2545760"/>
    <lineage>
        <taxon>Bacteria</taxon>
        <taxon>Bacillati</taxon>
        <taxon>Bacillota</taxon>
        <taxon>Bacilli</taxon>
        <taxon>Bacillales</taxon>
        <taxon>Paenibacillaceae</taxon>
        <taxon>Paenibacillus</taxon>
    </lineage>
</organism>
<reference evidence="1 2" key="1">
    <citation type="submission" date="2019-03" db="EMBL/GenBank/DDBJ databases">
        <authorList>
            <person name="Kim M.K.M."/>
        </authorList>
    </citation>
    <scope>NUCLEOTIDE SEQUENCE [LARGE SCALE GENOMIC DNA]</scope>
    <source>
        <strain evidence="1 2">18JY21-1</strain>
    </source>
</reference>